<keyword evidence="2" id="KW-1185">Reference proteome</keyword>
<protein>
    <submittedName>
        <fullName evidence="1">Uncharacterized protein</fullName>
    </submittedName>
</protein>
<name>A0ACD0NR53_9BASI</name>
<dbReference type="EMBL" id="KZ820231">
    <property type="protein sequence ID" value="PWN48299.1"/>
    <property type="molecule type" value="Genomic_DNA"/>
</dbReference>
<proteinExistence type="predicted"/>
<accession>A0ACD0NR53</accession>
<reference evidence="1 2" key="1">
    <citation type="journal article" date="2018" name="Mol. Biol. Evol.">
        <title>Broad Genomic Sampling Reveals a Smut Pathogenic Ancestry of the Fungal Clade Ustilaginomycotina.</title>
        <authorList>
            <person name="Kijpornyongpan T."/>
            <person name="Mondo S.J."/>
            <person name="Barry K."/>
            <person name="Sandor L."/>
            <person name="Lee J."/>
            <person name="Lipzen A."/>
            <person name="Pangilinan J."/>
            <person name="LaButti K."/>
            <person name="Hainaut M."/>
            <person name="Henrissat B."/>
            <person name="Grigoriev I.V."/>
            <person name="Spatafora J.W."/>
            <person name="Aime M.C."/>
        </authorList>
    </citation>
    <scope>NUCLEOTIDE SEQUENCE [LARGE SCALE GENOMIC DNA]</scope>
    <source>
        <strain evidence="1 2">SA 807</strain>
    </source>
</reference>
<gene>
    <name evidence="1" type="ORF">IE53DRAFT_381466</name>
</gene>
<evidence type="ECO:0000313" key="1">
    <source>
        <dbReference type="EMBL" id="PWN48299.1"/>
    </source>
</evidence>
<sequence>MSALAWANSAPRSLGSSQIYSTYCHFYLATRSLLYLAFSGFVLPKHETLTLAPVQTLIRDPGSRVRAAPDPQTRERQQESDVTDYVQDEDGGSDVATVNLSKRKQAKLAKMEQERAKKEDRLAAKRGRKKKKKELMKKATAEREQDRSDQTDGKKPRSKNSSKAGKRADTGSEGGRTKSKTRIEVGRRNKIPSTEASERNVNIEGGSGYLKKFLMSCMKNWSREDKVDVKAGEGRISPDPIPRDTSPADSCSNAESPPPPPPPSPPSSRFGKLPIVFNPYVPKSLAKLETQTKALADAISQGRSRIARAQTVSTTHSTESFTEILWLDLGEDPQRWAKDVPSVDDRWLEVLALGLNKDILLGHVEEGEKAGAGEAVEGNFDAEKRVGKKELVLDFDLEDYERLEHLGDSIVNMSSRLLAYESYPDVNQGGLDRLGRYATQNNILGLLYKECELDIKRETLRAELKSKDWYERFSGLESMQEGILKAGKLDEMAKVKIASSSSSRAADFSKSAIKREADMFEAYVAAVFLSKGGDFSAVHSWLCKLFKPFQDQAMRQVLSSDDLLTNAAKSRKAKELKSRTEEEEERERERERDRMRGWSWSRFSKGFSKWIFNGS</sequence>
<evidence type="ECO:0000313" key="2">
    <source>
        <dbReference type="Proteomes" id="UP000245626"/>
    </source>
</evidence>
<dbReference type="Proteomes" id="UP000245626">
    <property type="component" value="Unassembled WGS sequence"/>
</dbReference>
<organism evidence="1 2">
    <name type="scientific">Violaceomyces palustris</name>
    <dbReference type="NCBI Taxonomy" id="1673888"/>
    <lineage>
        <taxon>Eukaryota</taxon>
        <taxon>Fungi</taxon>
        <taxon>Dikarya</taxon>
        <taxon>Basidiomycota</taxon>
        <taxon>Ustilaginomycotina</taxon>
        <taxon>Ustilaginomycetes</taxon>
        <taxon>Violaceomycetales</taxon>
        <taxon>Violaceomycetaceae</taxon>
        <taxon>Violaceomyces</taxon>
    </lineage>
</organism>